<keyword evidence="7 16" id="KW-0285">Flavoprotein</keyword>
<dbReference type="AlphaFoldDB" id="A0A554LLK3"/>
<sequence>MTNISSKFQTNIPLSKYSRMRVGGDAKYLLEAKDLNEIISAIKYAQENNIDYIVVGEGANIIFSDYGFDGLVIINQSSTISFLENNLVIVDSGVKNNHFVLKCAEKNLGGLDYLAAIPGTIGGAIYGNAGAFGNFITDLIESVTLFLPDGNIAIKSKSQLKPLYRSTLIKRVAKRDKRLSPIILSAKFKLMSSHSETIIKSIKELDKIRQKRQPKNKYFVSGSTFKNPAGRPSGKNENTEFIHKTAAWLLDDSGAKKIKIDGARVSLDNANWIENNGKAAAQDIYAIVSEMKKAVLAKHQIKLEEEIEFIGKFE</sequence>
<dbReference type="EMBL" id="VMGI01000011">
    <property type="protein sequence ID" value="TSC93747.1"/>
    <property type="molecule type" value="Genomic_DNA"/>
</dbReference>
<dbReference type="NCBIfam" id="TIGR00179">
    <property type="entry name" value="murB"/>
    <property type="match status" value="1"/>
</dbReference>
<evidence type="ECO:0000256" key="1">
    <source>
        <dbReference type="ARBA" id="ARBA00001974"/>
    </source>
</evidence>
<organism evidence="18 19">
    <name type="scientific">Candidatus Berkelbacteria bacterium Licking1014_85</name>
    <dbReference type="NCBI Taxonomy" id="2017148"/>
    <lineage>
        <taxon>Bacteria</taxon>
        <taxon>Candidatus Berkelbacteria</taxon>
    </lineage>
</organism>
<dbReference type="PROSITE" id="PS51387">
    <property type="entry name" value="FAD_PCMH"/>
    <property type="match status" value="1"/>
</dbReference>
<evidence type="ECO:0000256" key="14">
    <source>
        <dbReference type="ARBA" id="ARBA00023316"/>
    </source>
</evidence>
<evidence type="ECO:0000256" key="4">
    <source>
        <dbReference type="ARBA" id="ARBA00004752"/>
    </source>
</evidence>
<feature type="active site" evidence="16">
    <location>
        <position position="165"/>
    </location>
</feature>
<dbReference type="InterPro" id="IPR003170">
    <property type="entry name" value="MurB"/>
</dbReference>
<dbReference type="Gene3D" id="3.30.465.10">
    <property type="match status" value="1"/>
</dbReference>
<keyword evidence="8 16" id="KW-0274">FAD</keyword>
<keyword evidence="6 16" id="KW-0132">Cell division</keyword>
<comment type="subcellular location">
    <subcellularLocation>
        <location evidence="3 16">Cytoplasm</location>
    </subcellularLocation>
</comment>
<dbReference type="Gene3D" id="3.30.43.10">
    <property type="entry name" value="Uridine Diphospho-n-acetylenolpyruvylglucosamine Reductase, domain 2"/>
    <property type="match status" value="1"/>
</dbReference>
<dbReference type="EC" id="1.3.1.98" evidence="16"/>
<evidence type="ECO:0000256" key="9">
    <source>
        <dbReference type="ARBA" id="ARBA00022857"/>
    </source>
</evidence>
<keyword evidence="12 16" id="KW-0560">Oxidoreductase</keyword>
<dbReference type="GO" id="GO:0071949">
    <property type="term" value="F:FAD binding"/>
    <property type="evidence" value="ECO:0007669"/>
    <property type="project" value="InterPro"/>
</dbReference>
<evidence type="ECO:0000256" key="13">
    <source>
        <dbReference type="ARBA" id="ARBA00023306"/>
    </source>
</evidence>
<dbReference type="Pfam" id="PF01565">
    <property type="entry name" value="FAD_binding_4"/>
    <property type="match status" value="1"/>
</dbReference>
<evidence type="ECO:0000256" key="8">
    <source>
        <dbReference type="ARBA" id="ARBA00022827"/>
    </source>
</evidence>
<evidence type="ECO:0000259" key="17">
    <source>
        <dbReference type="PROSITE" id="PS51387"/>
    </source>
</evidence>
<dbReference type="GO" id="GO:0005829">
    <property type="term" value="C:cytosol"/>
    <property type="evidence" value="ECO:0007669"/>
    <property type="project" value="TreeGrafter"/>
</dbReference>
<dbReference type="InterPro" id="IPR036635">
    <property type="entry name" value="MurB_C_sf"/>
</dbReference>
<evidence type="ECO:0000256" key="3">
    <source>
        <dbReference type="ARBA" id="ARBA00004496"/>
    </source>
</evidence>
<keyword evidence="10 16" id="KW-0133">Cell shape</keyword>
<dbReference type="PANTHER" id="PTHR21071">
    <property type="entry name" value="UDP-N-ACETYLENOLPYRUVOYLGLUCOSAMINE REDUCTASE"/>
    <property type="match status" value="1"/>
</dbReference>
<dbReference type="InterPro" id="IPR016166">
    <property type="entry name" value="FAD-bd_PCMH"/>
</dbReference>
<evidence type="ECO:0000256" key="5">
    <source>
        <dbReference type="ARBA" id="ARBA00022490"/>
    </source>
</evidence>
<reference evidence="18 19" key="1">
    <citation type="submission" date="2017-07" db="EMBL/GenBank/DDBJ databases">
        <title>Mechanisms for carbon and nitrogen cycling indicate functional differentiation within the Candidate Phyla Radiation.</title>
        <authorList>
            <person name="Danczak R.E."/>
            <person name="Johnston M.D."/>
            <person name="Kenah C."/>
            <person name="Slattery M."/>
            <person name="Wrighton K.C."/>
            <person name="Wilkins M.J."/>
        </authorList>
    </citation>
    <scope>NUCLEOTIDE SEQUENCE [LARGE SCALE GENOMIC DNA]</scope>
    <source>
        <strain evidence="18">Licking1014_85</strain>
    </source>
</reference>
<dbReference type="Proteomes" id="UP000315589">
    <property type="component" value="Unassembled WGS sequence"/>
</dbReference>
<keyword evidence="5 16" id="KW-0963">Cytoplasm</keyword>
<dbReference type="GO" id="GO:0008360">
    <property type="term" value="P:regulation of cell shape"/>
    <property type="evidence" value="ECO:0007669"/>
    <property type="project" value="UniProtKB-KW"/>
</dbReference>
<feature type="domain" description="FAD-binding PCMH-type" evidence="17">
    <location>
        <begin position="21"/>
        <end position="193"/>
    </location>
</feature>
<comment type="caution">
    <text evidence="18">The sequence shown here is derived from an EMBL/GenBank/DDBJ whole genome shotgun (WGS) entry which is preliminary data.</text>
</comment>
<feature type="active site" description="Proton donor" evidence="16">
    <location>
        <position position="223"/>
    </location>
</feature>
<evidence type="ECO:0000256" key="6">
    <source>
        <dbReference type="ARBA" id="ARBA00022618"/>
    </source>
</evidence>
<evidence type="ECO:0000256" key="2">
    <source>
        <dbReference type="ARBA" id="ARBA00003921"/>
    </source>
</evidence>
<keyword evidence="14 16" id="KW-0961">Cell wall biogenesis/degradation</keyword>
<comment type="pathway">
    <text evidence="4 16">Cell wall biogenesis; peptidoglycan biosynthesis.</text>
</comment>
<dbReference type="UniPathway" id="UPA00219"/>
<dbReference type="GO" id="GO:0008762">
    <property type="term" value="F:UDP-N-acetylmuramate dehydrogenase activity"/>
    <property type="evidence" value="ECO:0007669"/>
    <property type="project" value="UniProtKB-UniRule"/>
</dbReference>
<comment type="catalytic activity">
    <reaction evidence="15 16">
        <text>UDP-N-acetyl-alpha-D-muramate + NADP(+) = UDP-N-acetyl-3-O-(1-carboxyvinyl)-alpha-D-glucosamine + NADPH + H(+)</text>
        <dbReference type="Rhea" id="RHEA:12248"/>
        <dbReference type="ChEBI" id="CHEBI:15378"/>
        <dbReference type="ChEBI" id="CHEBI:57783"/>
        <dbReference type="ChEBI" id="CHEBI:58349"/>
        <dbReference type="ChEBI" id="CHEBI:68483"/>
        <dbReference type="ChEBI" id="CHEBI:70757"/>
        <dbReference type="EC" id="1.3.1.98"/>
    </reaction>
</comment>
<comment type="similarity">
    <text evidence="16">Belongs to the MurB family.</text>
</comment>
<evidence type="ECO:0000256" key="10">
    <source>
        <dbReference type="ARBA" id="ARBA00022960"/>
    </source>
</evidence>
<evidence type="ECO:0000256" key="7">
    <source>
        <dbReference type="ARBA" id="ARBA00022630"/>
    </source>
</evidence>
<dbReference type="Pfam" id="PF02873">
    <property type="entry name" value="MurB_C"/>
    <property type="match status" value="1"/>
</dbReference>
<accession>A0A554LLK3</accession>
<dbReference type="GO" id="GO:0051301">
    <property type="term" value="P:cell division"/>
    <property type="evidence" value="ECO:0007669"/>
    <property type="project" value="UniProtKB-KW"/>
</dbReference>
<gene>
    <name evidence="16" type="primary">murB</name>
    <name evidence="18" type="ORF">CEN91_125</name>
</gene>
<dbReference type="InterPro" id="IPR036318">
    <property type="entry name" value="FAD-bd_PCMH-like_sf"/>
</dbReference>
<evidence type="ECO:0000256" key="15">
    <source>
        <dbReference type="ARBA" id="ARBA00048914"/>
    </source>
</evidence>
<dbReference type="PANTHER" id="PTHR21071:SF4">
    <property type="entry name" value="UDP-N-ACETYLENOLPYRUVOYLGLUCOSAMINE REDUCTASE"/>
    <property type="match status" value="1"/>
</dbReference>
<dbReference type="GO" id="GO:0009252">
    <property type="term" value="P:peptidoglycan biosynthetic process"/>
    <property type="evidence" value="ECO:0007669"/>
    <property type="project" value="UniProtKB-UniRule"/>
</dbReference>
<keyword evidence="11 16" id="KW-0573">Peptidoglycan synthesis</keyword>
<dbReference type="SUPFAM" id="SSF56194">
    <property type="entry name" value="Uridine diphospho-N-Acetylenolpyruvylglucosamine reductase, MurB, C-terminal domain"/>
    <property type="match status" value="1"/>
</dbReference>
<dbReference type="InterPro" id="IPR011601">
    <property type="entry name" value="MurB_C"/>
</dbReference>
<dbReference type="InterPro" id="IPR016169">
    <property type="entry name" value="FAD-bd_PCMH_sub2"/>
</dbReference>
<dbReference type="GO" id="GO:0071555">
    <property type="term" value="P:cell wall organization"/>
    <property type="evidence" value="ECO:0007669"/>
    <property type="project" value="UniProtKB-KW"/>
</dbReference>
<dbReference type="HAMAP" id="MF_00037">
    <property type="entry name" value="MurB"/>
    <property type="match status" value="1"/>
</dbReference>
<name>A0A554LLK3_9BACT</name>
<keyword evidence="13 16" id="KW-0131">Cell cycle</keyword>
<evidence type="ECO:0000256" key="12">
    <source>
        <dbReference type="ARBA" id="ARBA00023002"/>
    </source>
</evidence>
<keyword evidence="9 16" id="KW-0521">NADP</keyword>
<comment type="function">
    <text evidence="2 16">Cell wall formation.</text>
</comment>
<proteinExistence type="inferred from homology"/>
<dbReference type="Gene3D" id="3.90.78.10">
    <property type="entry name" value="UDP-N-acetylenolpyruvoylglucosamine reductase, C-terminal domain"/>
    <property type="match status" value="1"/>
</dbReference>
<dbReference type="InterPro" id="IPR006094">
    <property type="entry name" value="Oxid_FAD_bind_N"/>
</dbReference>
<dbReference type="SUPFAM" id="SSF56176">
    <property type="entry name" value="FAD-binding/transporter-associated domain-like"/>
    <property type="match status" value="1"/>
</dbReference>
<evidence type="ECO:0000313" key="18">
    <source>
        <dbReference type="EMBL" id="TSC93747.1"/>
    </source>
</evidence>
<comment type="cofactor">
    <cofactor evidence="1 16">
        <name>FAD</name>
        <dbReference type="ChEBI" id="CHEBI:57692"/>
    </cofactor>
</comment>
<protein>
    <recommendedName>
        <fullName evidence="16">UDP-N-acetylenolpyruvoylglucosamine reductase</fullName>
        <ecNumber evidence="16">1.3.1.98</ecNumber>
    </recommendedName>
    <alternativeName>
        <fullName evidence="16">UDP-N-acetylmuramate dehydrogenase</fullName>
    </alternativeName>
</protein>
<evidence type="ECO:0000256" key="16">
    <source>
        <dbReference type="HAMAP-Rule" id="MF_00037"/>
    </source>
</evidence>
<evidence type="ECO:0000313" key="19">
    <source>
        <dbReference type="Proteomes" id="UP000315589"/>
    </source>
</evidence>
<evidence type="ECO:0000256" key="11">
    <source>
        <dbReference type="ARBA" id="ARBA00022984"/>
    </source>
</evidence>
<feature type="active site" evidence="16">
    <location>
        <position position="306"/>
    </location>
</feature>
<dbReference type="InterPro" id="IPR016167">
    <property type="entry name" value="FAD-bd_PCMH_sub1"/>
</dbReference>